<dbReference type="Gene3D" id="2.40.370.10">
    <property type="entry name" value="AttH-like domain"/>
    <property type="match status" value="2"/>
</dbReference>
<evidence type="ECO:0000313" key="3">
    <source>
        <dbReference type="Proteomes" id="UP000738349"/>
    </source>
</evidence>
<sequence length="327" mass="36615">MKSFYFLALASSSAAYVFKPENAQSYKSVTGSSYWASSFISGADGDQYLAISHILTTNLPDPVCRSSVLDLRTNKYWVDLTYCKPQENDGFDKLKPFALDYGTYGFASSSDDSVSSLRTWAEANNSHAIDIRWNATSKILMNGGGGVIAEFGPGYNATQWSVPASRTEGTIIVDGKTIAVDPENSFTWYDRQISHGVPRNWTWFNVMFPGSDVKASVWAYDFLQDEEKNYRFATVREKNSIQVLSYTLDADWTNTWTSPSSGIVYPLRWTLKFDNGDYLDIASVLEEQEMYGDRALSDSAYEGFVTIKGRFFGQRKGFGVAELVTAY</sequence>
<keyword evidence="3" id="KW-1185">Reference proteome</keyword>
<evidence type="ECO:0000313" key="2">
    <source>
        <dbReference type="EMBL" id="KAH7127278.1"/>
    </source>
</evidence>
<dbReference type="PANTHER" id="PTHR40617:SF1">
    <property type="entry name" value="ATTH DOMAIN-CONTAINING PROTEIN-RELATED"/>
    <property type="match status" value="1"/>
</dbReference>
<dbReference type="InterPro" id="IPR023374">
    <property type="entry name" value="AttH-like_dom_sf"/>
</dbReference>
<evidence type="ECO:0000256" key="1">
    <source>
        <dbReference type="SAM" id="SignalP"/>
    </source>
</evidence>
<dbReference type="Pfam" id="PF17186">
    <property type="entry name" value="Lipocalin_9"/>
    <property type="match status" value="1"/>
</dbReference>
<reference evidence="2" key="1">
    <citation type="journal article" date="2021" name="Nat. Commun.">
        <title>Genetic determinants of endophytism in the Arabidopsis root mycobiome.</title>
        <authorList>
            <person name="Mesny F."/>
            <person name="Miyauchi S."/>
            <person name="Thiergart T."/>
            <person name="Pickel B."/>
            <person name="Atanasova L."/>
            <person name="Karlsson M."/>
            <person name="Huettel B."/>
            <person name="Barry K.W."/>
            <person name="Haridas S."/>
            <person name="Chen C."/>
            <person name="Bauer D."/>
            <person name="Andreopoulos W."/>
            <person name="Pangilinan J."/>
            <person name="LaButti K."/>
            <person name="Riley R."/>
            <person name="Lipzen A."/>
            <person name="Clum A."/>
            <person name="Drula E."/>
            <person name="Henrissat B."/>
            <person name="Kohler A."/>
            <person name="Grigoriev I.V."/>
            <person name="Martin F.M."/>
            <person name="Hacquard S."/>
        </authorList>
    </citation>
    <scope>NUCLEOTIDE SEQUENCE</scope>
    <source>
        <strain evidence="2">MPI-CAGE-AT-0147</strain>
    </source>
</reference>
<dbReference type="EMBL" id="JAGMUV010000019">
    <property type="protein sequence ID" value="KAH7127278.1"/>
    <property type="molecule type" value="Genomic_DNA"/>
</dbReference>
<gene>
    <name evidence="2" type="ORF">EDB81DRAFT_846199</name>
</gene>
<feature type="chain" id="PRO_5040283645" description="Kievitone hydratase" evidence="1">
    <location>
        <begin position="16"/>
        <end position="327"/>
    </location>
</feature>
<evidence type="ECO:0008006" key="4">
    <source>
        <dbReference type="Google" id="ProtNLM"/>
    </source>
</evidence>
<feature type="signal peptide" evidence="1">
    <location>
        <begin position="1"/>
        <end position="15"/>
    </location>
</feature>
<proteinExistence type="predicted"/>
<dbReference type="PANTHER" id="PTHR40617">
    <property type="entry name" value="TERPENE CYCLASE ASQC"/>
    <property type="match status" value="1"/>
</dbReference>
<dbReference type="SUPFAM" id="SSF159245">
    <property type="entry name" value="AttH-like"/>
    <property type="match status" value="1"/>
</dbReference>
<name>A0A9P9ILY3_9HYPO</name>
<dbReference type="OrthoDB" id="5295747at2759"/>
<keyword evidence="1" id="KW-0732">Signal</keyword>
<dbReference type="InterPro" id="IPR053112">
    <property type="entry name" value="Fungal_Dehydratase/Hydratase"/>
</dbReference>
<dbReference type="Proteomes" id="UP000738349">
    <property type="component" value="Unassembled WGS sequence"/>
</dbReference>
<comment type="caution">
    <text evidence="2">The sequence shown here is derived from an EMBL/GenBank/DDBJ whole genome shotgun (WGS) entry which is preliminary data.</text>
</comment>
<accession>A0A9P9ILY3</accession>
<organism evidence="2 3">
    <name type="scientific">Dactylonectria macrodidyma</name>
    <dbReference type="NCBI Taxonomy" id="307937"/>
    <lineage>
        <taxon>Eukaryota</taxon>
        <taxon>Fungi</taxon>
        <taxon>Dikarya</taxon>
        <taxon>Ascomycota</taxon>
        <taxon>Pezizomycotina</taxon>
        <taxon>Sordariomycetes</taxon>
        <taxon>Hypocreomycetidae</taxon>
        <taxon>Hypocreales</taxon>
        <taxon>Nectriaceae</taxon>
        <taxon>Dactylonectria</taxon>
    </lineage>
</organism>
<dbReference type="AlphaFoldDB" id="A0A9P9ILY3"/>
<protein>
    <recommendedName>
        <fullName evidence="4">Kievitone hydratase</fullName>
    </recommendedName>
</protein>